<accession>A0ABT9VDG0</accession>
<protein>
    <recommendedName>
        <fullName evidence="3">Fur-regulated basic protein A</fullName>
    </recommendedName>
</protein>
<dbReference type="Proteomes" id="UP001224359">
    <property type="component" value="Unassembled WGS sequence"/>
</dbReference>
<dbReference type="RefSeq" id="WP_306975137.1">
    <property type="nucleotide sequence ID" value="NZ_JAUSTQ010000003.1"/>
</dbReference>
<proteinExistence type="predicted"/>
<organism evidence="1 2">
    <name type="scientific">Alkalibacillus salilacus</name>
    <dbReference type="NCBI Taxonomy" id="284582"/>
    <lineage>
        <taxon>Bacteria</taxon>
        <taxon>Bacillati</taxon>
        <taxon>Bacillota</taxon>
        <taxon>Bacilli</taxon>
        <taxon>Bacillales</taxon>
        <taxon>Bacillaceae</taxon>
        <taxon>Alkalibacillus</taxon>
    </lineage>
</organism>
<dbReference type="EMBL" id="JAUSTQ010000003">
    <property type="protein sequence ID" value="MDQ0158994.1"/>
    <property type="molecule type" value="Genomic_DNA"/>
</dbReference>
<evidence type="ECO:0008006" key="3">
    <source>
        <dbReference type="Google" id="ProtNLM"/>
    </source>
</evidence>
<name>A0ABT9VDG0_9BACI</name>
<reference evidence="1 2" key="1">
    <citation type="submission" date="2023-07" db="EMBL/GenBank/DDBJ databases">
        <title>Genomic Encyclopedia of Type Strains, Phase IV (KMG-IV): sequencing the most valuable type-strain genomes for metagenomic binning, comparative biology and taxonomic classification.</title>
        <authorList>
            <person name="Goeker M."/>
        </authorList>
    </citation>
    <scope>NUCLEOTIDE SEQUENCE [LARGE SCALE GENOMIC DNA]</scope>
    <source>
        <strain evidence="1 2">DSM 16460</strain>
    </source>
</reference>
<sequence>MDRQKQIEGVKQALIECYLHHESKQKVSYHHEVRTKEVKRLYDSMFSDFQTKLDQVRRWQDELGS</sequence>
<gene>
    <name evidence="1" type="ORF">J2S77_000958</name>
</gene>
<evidence type="ECO:0000313" key="2">
    <source>
        <dbReference type="Proteomes" id="UP001224359"/>
    </source>
</evidence>
<evidence type="ECO:0000313" key="1">
    <source>
        <dbReference type="EMBL" id="MDQ0158994.1"/>
    </source>
</evidence>
<comment type="caution">
    <text evidence="1">The sequence shown here is derived from an EMBL/GenBank/DDBJ whole genome shotgun (WGS) entry which is preliminary data.</text>
</comment>
<keyword evidence="2" id="KW-1185">Reference proteome</keyword>